<sequence>MIFRFLNSLNESFSTIKSQITFIDPILIVDKVYSMVLREEAQRNMFLQSQPFLESSAMLVTTNVKKKPRKDLTYSHYGKKSPVKKKCYKLISFPKDFKLIKRKPYVKKGAVVNNVCAVTK</sequence>
<proteinExistence type="predicted"/>
<dbReference type="EMBL" id="CM001880">
    <property type="protein sequence ID" value="EOY00391.1"/>
    <property type="molecule type" value="Genomic_DNA"/>
</dbReference>
<dbReference type="PANTHER" id="PTHR34222:SF97">
    <property type="entry name" value="CATALYTIC REGION, PUTATIVE-RELATED"/>
    <property type="match status" value="1"/>
</dbReference>
<dbReference type="InParanoid" id="A0A061E5Y1"/>
<name>A0A061E5Y1_THECC</name>
<dbReference type="AlphaFoldDB" id="A0A061E5Y1"/>
<evidence type="ECO:0000313" key="2">
    <source>
        <dbReference type="Proteomes" id="UP000026915"/>
    </source>
</evidence>
<organism evidence="1 2">
    <name type="scientific">Theobroma cacao</name>
    <name type="common">Cacao</name>
    <name type="synonym">Cocoa</name>
    <dbReference type="NCBI Taxonomy" id="3641"/>
    <lineage>
        <taxon>Eukaryota</taxon>
        <taxon>Viridiplantae</taxon>
        <taxon>Streptophyta</taxon>
        <taxon>Embryophyta</taxon>
        <taxon>Tracheophyta</taxon>
        <taxon>Spermatophyta</taxon>
        <taxon>Magnoliopsida</taxon>
        <taxon>eudicotyledons</taxon>
        <taxon>Gunneridae</taxon>
        <taxon>Pentapetalae</taxon>
        <taxon>rosids</taxon>
        <taxon>malvids</taxon>
        <taxon>Malvales</taxon>
        <taxon>Malvaceae</taxon>
        <taxon>Byttnerioideae</taxon>
        <taxon>Theobroma</taxon>
    </lineage>
</organism>
<keyword evidence="2" id="KW-1185">Reference proteome</keyword>
<evidence type="ECO:0000313" key="1">
    <source>
        <dbReference type="EMBL" id="EOY00391.1"/>
    </source>
</evidence>
<dbReference type="Proteomes" id="UP000026915">
    <property type="component" value="Chromosome 2"/>
</dbReference>
<reference evidence="1 2" key="1">
    <citation type="journal article" date="2013" name="Genome Biol.">
        <title>The genome sequence of the most widely cultivated cacao type and its use to identify candidate genes regulating pod color.</title>
        <authorList>
            <person name="Motamayor J.C."/>
            <person name="Mockaitis K."/>
            <person name="Schmutz J."/>
            <person name="Haiminen N."/>
            <person name="Iii D.L."/>
            <person name="Cornejo O."/>
            <person name="Findley S.D."/>
            <person name="Zheng P."/>
            <person name="Utro F."/>
            <person name="Royaert S."/>
            <person name="Saski C."/>
            <person name="Jenkins J."/>
            <person name="Podicheti R."/>
            <person name="Zhao M."/>
            <person name="Scheffler B.E."/>
            <person name="Stack J.C."/>
            <person name="Feltus F.A."/>
            <person name="Mustiga G.M."/>
            <person name="Amores F."/>
            <person name="Phillips W."/>
            <person name="Marelli J.P."/>
            <person name="May G.D."/>
            <person name="Shapiro H."/>
            <person name="Ma J."/>
            <person name="Bustamante C.D."/>
            <person name="Schnell R.J."/>
            <person name="Main D."/>
            <person name="Gilbert D."/>
            <person name="Parida L."/>
            <person name="Kuhn D.N."/>
        </authorList>
    </citation>
    <scope>NUCLEOTIDE SEQUENCE [LARGE SCALE GENOMIC DNA]</scope>
    <source>
        <strain evidence="2">cv. Matina 1-6</strain>
    </source>
</reference>
<dbReference type="HOGENOM" id="CLU_2053926_0_0_1"/>
<accession>A0A061E5Y1</accession>
<dbReference type="OMA" id="NEYASHY"/>
<protein>
    <submittedName>
        <fullName evidence="1">Uncharacterized protein</fullName>
    </submittedName>
</protein>
<dbReference type="PANTHER" id="PTHR34222">
    <property type="entry name" value="GAG_PRE-INTEGRS DOMAIN-CONTAINING PROTEIN"/>
    <property type="match status" value="1"/>
</dbReference>
<dbReference type="eggNOG" id="ENOG502SY0S">
    <property type="taxonomic scope" value="Eukaryota"/>
</dbReference>
<gene>
    <name evidence="1" type="ORF">TCM_010260</name>
</gene>
<dbReference type="Gramene" id="EOY00391">
    <property type="protein sequence ID" value="EOY00391"/>
    <property type="gene ID" value="TCM_010260"/>
</dbReference>